<evidence type="ECO:0000313" key="2">
    <source>
        <dbReference type="EMBL" id="RCN51031.1"/>
    </source>
</evidence>
<feature type="signal peptide" evidence="1">
    <location>
        <begin position="1"/>
        <end position="19"/>
    </location>
</feature>
<evidence type="ECO:0000256" key="1">
    <source>
        <dbReference type="SAM" id="SignalP"/>
    </source>
</evidence>
<feature type="chain" id="PRO_5016603442" evidence="1">
    <location>
        <begin position="20"/>
        <end position="67"/>
    </location>
</feature>
<organism evidence="2 3">
    <name type="scientific">Ancylostoma caninum</name>
    <name type="common">Dog hookworm</name>
    <dbReference type="NCBI Taxonomy" id="29170"/>
    <lineage>
        <taxon>Eukaryota</taxon>
        <taxon>Metazoa</taxon>
        <taxon>Ecdysozoa</taxon>
        <taxon>Nematoda</taxon>
        <taxon>Chromadorea</taxon>
        <taxon>Rhabditida</taxon>
        <taxon>Rhabditina</taxon>
        <taxon>Rhabditomorpha</taxon>
        <taxon>Strongyloidea</taxon>
        <taxon>Ancylostomatidae</taxon>
        <taxon>Ancylostomatinae</taxon>
        <taxon>Ancylostoma</taxon>
    </lineage>
</organism>
<evidence type="ECO:0000313" key="3">
    <source>
        <dbReference type="Proteomes" id="UP000252519"/>
    </source>
</evidence>
<reference evidence="2 3" key="1">
    <citation type="submission" date="2014-10" db="EMBL/GenBank/DDBJ databases">
        <title>Draft genome of the hookworm Ancylostoma caninum.</title>
        <authorList>
            <person name="Mitreva M."/>
        </authorList>
    </citation>
    <scope>NUCLEOTIDE SEQUENCE [LARGE SCALE GENOMIC DNA]</scope>
    <source>
        <strain evidence="2 3">Baltimore</strain>
    </source>
</reference>
<comment type="caution">
    <text evidence="2">The sequence shown here is derived from an EMBL/GenBank/DDBJ whole genome shotgun (WGS) entry which is preliminary data.</text>
</comment>
<dbReference type="EMBL" id="JOJR01000017">
    <property type="protein sequence ID" value="RCN51031.1"/>
    <property type="molecule type" value="Genomic_DNA"/>
</dbReference>
<keyword evidence="1" id="KW-0732">Signal</keyword>
<name>A0A368H357_ANCCA</name>
<keyword evidence="3" id="KW-1185">Reference proteome</keyword>
<proteinExistence type="predicted"/>
<gene>
    <name evidence="2" type="ORF">ANCCAN_02818</name>
</gene>
<sequence>MRQLLVWILVLVAVKNAFQKDDSQPDVNKTEIGTYKMLALDGFRFPPMSLFSELFFPVIPANETESK</sequence>
<dbReference type="Proteomes" id="UP000252519">
    <property type="component" value="Unassembled WGS sequence"/>
</dbReference>
<accession>A0A368H357</accession>
<dbReference type="AlphaFoldDB" id="A0A368H357"/>
<dbReference type="OrthoDB" id="10365483at2759"/>
<protein>
    <submittedName>
        <fullName evidence="2">Uncharacterized protein</fullName>
    </submittedName>
</protein>